<feature type="compositionally biased region" description="Low complexity" evidence="1">
    <location>
        <begin position="147"/>
        <end position="157"/>
    </location>
</feature>
<dbReference type="EMBL" id="VEVO01000009">
    <property type="protein sequence ID" value="KAF0037836.1"/>
    <property type="molecule type" value="Genomic_DNA"/>
</dbReference>
<reference evidence="2 3" key="1">
    <citation type="submission" date="2019-06" db="EMBL/GenBank/DDBJ databases">
        <title>Draft genomes of female and male turbot (Scophthalmus maximus).</title>
        <authorList>
            <person name="Xu H."/>
            <person name="Xu X.-W."/>
            <person name="Shao C."/>
            <person name="Chen S."/>
        </authorList>
    </citation>
    <scope>NUCLEOTIDE SEQUENCE [LARGE SCALE GENOMIC DNA]</scope>
    <source>
        <strain evidence="2">Ysfricsl-2016a</strain>
        <tissue evidence="2">Blood</tissue>
    </source>
</reference>
<sequence>MPSRRTMGDSTRDAVRELTRQSEDPGIQSVTLVLHENLLLRHLSISLFVERGHLSASALLPLSLIHLDSLAAPVSTAHLGPAVSCRRDRHAGVADASPPSPASATPAFLWRSDRPGGPASAGFGNIKERRREDEKEAQSRFSHQAQSTSRSARITASRVPLTVLPASAL</sequence>
<evidence type="ECO:0000256" key="1">
    <source>
        <dbReference type="SAM" id="MobiDB-lite"/>
    </source>
</evidence>
<dbReference type="AlphaFoldDB" id="A0A6A4SRM4"/>
<comment type="caution">
    <text evidence="2">The sequence shown here is derived from an EMBL/GenBank/DDBJ whole genome shotgun (WGS) entry which is preliminary data.</text>
</comment>
<evidence type="ECO:0000313" key="2">
    <source>
        <dbReference type="EMBL" id="KAF0037836.1"/>
    </source>
</evidence>
<proteinExistence type="predicted"/>
<dbReference type="Proteomes" id="UP000438429">
    <property type="component" value="Unassembled WGS sequence"/>
</dbReference>
<organism evidence="2 3">
    <name type="scientific">Scophthalmus maximus</name>
    <name type="common">Turbot</name>
    <name type="synonym">Psetta maxima</name>
    <dbReference type="NCBI Taxonomy" id="52904"/>
    <lineage>
        <taxon>Eukaryota</taxon>
        <taxon>Metazoa</taxon>
        <taxon>Chordata</taxon>
        <taxon>Craniata</taxon>
        <taxon>Vertebrata</taxon>
        <taxon>Euteleostomi</taxon>
        <taxon>Actinopterygii</taxon>
        <taxon>Neopterygii</taxon>
        <taxon>Teleostei</taxon>
        <taxon>Neoteleostei</taxon>
        <taxon>Acanthomorphata</taxon>
        <taxon>Carangaria</taxon>
        <taxon>Pleuronectiformes</taxon>
        <taxon>Pleuronectoidei</taxon>
        <taxon>Scophthalmidae</taxon>
        <taxon>Scophthalmus</taxon>
    </lineage>
</organism>
<name>A0A6A4SRM4_SCOMX</name>
<gene>
    <name evidence="2" type="ORF">F2P81_010710</name>
</gene>
<evidence type="ECO:0000313" key="3">
    <source>
        <dbReference type="Proteomes" id="UP000438429"/>
    </source>
</evidence>
<protein>
    <submittedName>
        <fullName evidence="2">Uncharacterized protein</fullName>
    </submittedName>
</protein>
<accession>A0A6A4SRM4</accession>
<feature type="region of interest" description="Disordered" evidence="1">
    <location>
        <begin position="90"/>
        <end position="157"/>
    </location>
</feature>
<feature type="compositionally biased region" description="Basic and acidic residues" evidence="1">
    <location>
        <begin position="126"/>
        <end position="138"/>
    </location>
</feature>